<gene>
    <name evidence="3" type="ORF">WA026_021813</name>
</gene>
<keyword evidence="4" id="KW-1185">Reference proteome</keyword>
<accession>A0AAW1UPX3</accession>
<organism evidence="3 4">
    <name type="scientific">Henosepilachna vigintioctopunctata</name>
    <dbReference type="NCBI Taxonomy" id="420089"/>
    <lineage>
        <taxon>Eukaryota</taxon>
        <taxon>Metazoa</taxon>
        <taxon>Ecdysozoa</taxon>
        <taxon>Arthropoda</taxon>
        <taxon>Hexapoda</taxon>
        <taxon>Insecta</taxon>
        <taxon>Pterygota</taxon>
        <taxon>Neoptera</taxon>
        <taxon>Endopterygota</taxon>
        <taxon>Coleoptera</taxon>
        <taxon>Polyphaga</taxon>
        <taxon>Cucujiformia</taxon>
        <taxon>Coccinelloidea</taxon>
        <taxon>Coccinellidae</taxon>
        <taxon>Epilachninae</taxon>
        <taxon>Epilachnini</taxon>
        <taxon>Henosepilachna</taxon>
    </lineage>
</organism>
<protein>
    <recommendedName>
        <fullName evidence="2">CCHC-type domain-containing protein</fullName>
    </recommendedName>
</protein>
<keyword evidence="1" id="KW-0479">Metal-binding</keyword>
<dbReference type="AlphaFoldDB" id="A0AAW1UPX3"/>
<sequence length="938" mass="105670">MAMTRKHLTISRKLAASRINEIFKVSERVLSDPSQWPMFKVQTSLVDGVYADFCKLHVELLTLCEEEEFDIEDDVRKSVDDQYHTIKCRYDTLVATPTDIPTSSPANDAVRLPKLELLKFSGELCDWQAYIDVFDTSVHNRTDISEIHKFQYLLSTLLGEPLTLIQAISLSSANYMTAYETLVNRFSNKRLITLTHWRELKNFPALTNADSKKLRLLVDTFSKNLSVLRNLEFDVDAWDFPITDMILDKLDTKTRERFELTLDTSAIPTYEEVHQFLTKQCVALETVNSSKTVTKPHEYTPKPDFRSRKIMSHVVKTSTEPERCIICNGSHKIFMCDKFKKKSVPERIDIIKNSGRCYNCFRTNHRSNQCPTSQKCRECHKRHHTLLHVPVVQKPFETPPQDEPPLQTACSSNGVISCNSTVPHSTSTTLLATTLLTIRDKNGTDHVLRAVIDSGSQASFIIRNCVNRLQLPISPYRSPVFGLGNVSSNVSLGVVRCEIKACSATRPSILADAIVLPHICSNLPSMTLKRSIWKMGTDFPLADPKWYQPGGIDMLIGADIYPSIVLSGILPAVESQPMALQTIFGWTLIGPVQTNEPTAIQSFFASIDQPIDTINKFVELEEVPARKLVHPDDEQAETPFQKPLVRHPSGRFGVNLPFKAANRIFPPSKDVVKRRSPSLEKLLANEKPLRILYQELMADYVTPSHINEVTHIPSDPNGYFIPPHAVVNLENGKPNLRVVLASSAKTEHQSSIRISDTIGKLQNDDDILRTLGLGLEILHWSANLLQVNPFNVTCTKRFNLSQTACVANPLGLICPLSLYVKVLIREDHKVILVKFVEAKSKVAPVKSLSIPRLELCVAILLSSLVKFVIYSFQNVMINPFVSNRVAHIQERVPPDRLRCVPSSHNPADLPFLVFLPNDLLRASLWWAAFSWLGHLPMA</sequence>
<dbReference type="PANTHER" id="PTHR47331">
    <property type="entry name" value="PHD-TYPE DOMAIN-CONTAINING PROTEIN"/>
    <property type="match status" value="1"/>
</dbReference>
<dbReference type="InterPro" id="IPR005312">
    <property type="entry name" value="DUF1759"/>
</dbReference>
<dbReference type="Proteomes" id="UP001431783">
    <property type="component" value="Unassembled WGS sequence"/>
</dbReference>
<dbReference type="Pfam" id="PF03564">
    <property type="entry name" value="DUF1759"/>
    <property type="match status" value="1"/>
</dbReference>
<dbReference type="PROSITE" id="PS50158">
    <property type="entry name" value="ZF_CCHC"/>
    <property type="match status" value="1"/>
</dbReference>
<proteinExistence type="predicted"/>
<keyword evidence="1" id="KW-0863">Zinc-finger</keyword>
<dbReference type="GO" id="GO:0008270">
    <property type="term" value="F:zinc ion binding"/>
    <property type="evidence" value="ECO:0007669"/>
    <property type="project" value="UniProtKB-KW"/>
</dbReference>
<evidence type="ECO:0000256" key="1">
    <source>
        <dbReference type="PROSITE-ProRule" id="PRU00047"/>
    </source>
</evidence>
<dbReference type="GO" id="GO:0003676">
    <property type="term" value="F:nucleic acid binding"/>
    <property type="evidence" value="ECO:0007669"/>
    <property type="project" value="InterPro"/>
</dbReference>
<reference evidence="3 4" key="1">
    <citation type="submission" date="2023-03" db="EMBL/GenBank/DDBJ databases">
        <title>Genome insight into feeding habits of ladybird beetles.</title>
        <authorList>
            <person name="Li H.-S."/>
            <person name="Huang Y.-H."/>
            <person name="Pang H."/>
        </authorList>
    </citation>
    <scope>NUCLEOTIDE SEQUENCE [LARGE SCALE GENOMIC DNA]</scope>
    <source>
        <strain evidence="3">SYSU_2023b</strain>
        <tissue evidence="3">Whole body</tissue>
    </source>
</reference>
<name>A0AAW1UPX3_9CUCU</name>
<dbReference type="PANTHER" id="PTHR47331:SF5">
    <property type="entry name" value="RIBONUCLEASE H"/>
    <property type="match status" value="1"/>
</dbReference>
<feature type="domain" description="CCHC-type" evidence="2">
    <location>
        <begin position="356"/>
        <end position="371"/>
    </location>
</feature>
<evidence type="ECO:0000259" key="2">
    <source>
        <dbReference type="PROSITE" id="PS50158"/>
    </source>
</evidence>
<evidence type="ECO:0000313" key="3">
    <source>
        <dbReference type="EMBL" id="KAK9882472.1"/>
    </source>
</evidence>
<dbReference type="EMBL" id="JARQZJ010000077">
    <property type="protein sequence ID" value="KAK9882472.1"/>
    <property type="molecule type" value="Genomic_DNA"/>
</dbReference>
<comment type="caution">
    <text evidence="3">The sequence shown here is derived from an EMBL/GenBank/DDBJ whole genome shotgun (WGS) entry which is preliminary data.</text>
</comment>
<dbReference type="Pfam" id="PF05380">
    <property type="entry name" value="Peptidase_A17"/>
    <property type="match status" value="1"/>
</dbReference>
<dbReference type="InterPro" id="IPR001878">
    <property type="entry name" value="Znf_CCHC"/>
</dbReference>
<evidence type="ECO:0000313" key="4">
    <source>
        <dbReference type="Proteomes" id="UP001431783"/>
    </source>
</evidence>
<keyword evidence="1" id="KW-0862">Zinc</keyword>
<dbReference type="InterPro" id="IPR008042">
    <property type="entry name" value="Retrotrans_Pao"/>
</dbReference>